<name>A0A2U2CEB3_9RHOB</name>
<dbReference type="Gene3D" id="3.40.190.290">
    <property type="match status" value="1"/>
</dbReference>
<proteinExistence type="inferred from homology"/>
<dbReference type="Pfam" id="PF00126">
    <property type="entry name" value="HTH_1"/>
    <property type="match status" value="1"/>
</dbReference>
<evidence type="ECO:0000256" key="2">
    <source>
        <dbReference type="ARBA" id="ARBA00023015"/>
    </source>
</evidence>
<reference evidence="6 7" key="1">
    <citation type="submission" date="2018-05" db="EMBL/GenBank/DDBJ databases">
        <title>Pararhodobacter marina sp. nov., isolated from deep-sea water of the Indian Ocean.</title>
        <authorList>
            <person name="Lai Q.Sr."/>
            <person name="Liu X."/>
            <person name="Shao Z."/>
        </authorList>
    </citation>
    <scope>NUCLEOTIDE SEQUENCE [LARGE SCALE GENOMIC DNA]</scope>
    <source>
        <strain evidence="6 7">CIC4N-9</strain>
    </source>
</reference>
<dbReference type="Proteomes" id="UP000244940">
    <property type="component" value="Unassembled WGS sequence"/>
</dbReference>
<organism evidence="6 7">
    <name type="scientific">Pararhodobacter marinus</name>
    <dbReference type="NCBI Taxonomy" id="2184063"/>
    <lineage>
        <taxon>Bacteria</taxon>
        <taxon>Pseudomonadati</taxon>
        <taxon>Pseudomonadota</taxon>
        <taxon>Alphaproteobacteria</taxon>
        <taxon>Rhodobacterales</taxon>
        <taxon>Paracoccaceae</taxon>
        <taxon>Pararhodobacter</taxon>
    </lineage>
</organism>
<dbReference type="AlphaFoldDB" id="A0A2U2CEB3"/>
<dbReference type="EMBL" id="QEYD01000003">
    <property type="protein sequence ID" value="PWE30235.1"/>
    <property type="molecule type" value="Genomic_DNA"/>
</dbReference>
<evidence type="ECO:0000259" key="5">
    <source>
        <dbReference type="PROSITE" id="PS50931"/>
    </source>
</evidence>
<dbReference type="GO" id="GO:0043565">
    <property type="term" value="F:sequence-specific DNA binding"/>
    <property type="evidence" value="ECO:0007669"/>
    <property type="project" value="TreeGrafter"/>
</dbReference>
<dbReference type="GO" id="GO:0003700">
    <property type="term" value="F:DNA-binding transcription factor activity"/>
    <property type="evidence" value="ECO:0007669"/>
    <property type="project" value="InterPro"/>
</dbReference>
<dbReference type="PROSITE" id="PS50931">
    <property type="entry name" value="HTH_LYSR"/>
    <property type="match status" value="1"/>
</dbReference>
<protein>
    <submittedName>
        <fullName evidence="6">LysR family transcriptional regulator</fullName>
    </submittedName>
</protein>
<dbReference type="InterPro" id="IPR058163">
    <property type="entry name" value="LysR-type_TF_proteobact-type"/>
</dbReference>
<keyword evidence="7" id="KW-1185">Reference proteome</keyword>
<dbReference type="OrthoDB" id="9798121at2"/>
<accession>A0A2U2CEB3</accession>
<dbReference type="SUPFAM" id="SSF46785">
    <property type="entry name" value="Winged helix' DNA-binding domain"/>
    <property type="match status" value="1"/>
</dbReference>
<dbReference type="RefSeq" id="WP_109532381.1">
    <property type="nucleotide sequence ID" value="NZ_QEYD01000003.1"/>
</dbReference>
<evidence type="ECO:0000256" key="4">
    <source>
        <dbReference type="ARBA" id="ARBA00023163"/>
    </source>
</evidence>
<dbReference type="SUPFAM" id="SSF53850">
    <property type="entry name" value="Periplasmic binding protein-like II"/>
    <property type="match status" value="1"/>
</dbReference>
<feature type="domain" description="HTH lysR-type" evidence="5">
    <location>
        <begin position="8"/>
        <end position="65"/>
    </location>
</feature>
<evidence type="ECO:0000313" key="7">
    <source>
        <dbReference type="Proteomes" id="UP000244940"/>
    </source>
</evidence>
<comment type="similarity">
    <text evidence="1">Belongs to the LysR transcriptional regulatory family.</text>
</comment>
<keyword evidence="3" id="KW-0238">DNA-binding</keyword>
<dbReference type="InterPro" id="IPR005119">
    <property type="entry name" value="LysR_subst-bd"/>
</dbReference>
<dbReference type="PANTHER" id="PTHR30537:SF3">
    <property type="entry name" value="TRANSCRIPTIONAL REGULATORY PROTEIN"/>
    <property type="match status" value="1"/>
</dbReference>
<dbReference type="GeneID" id="94364420"/>
<keyword evidence="2" id="KW-0805">Transcription regulation</keyword>
<comment type="caution">
    <text evidence="6">The sequence shown here is derived from an EMBL/GenBank/DDBJ whole genome shotgun (WGS) entry which is preliminary data.</text>
</comment>
<keyword evidence="4" id="KW-0804">Transcription</keyword>
<dbReference type="PRINTS" id="PR00039">
    <property type="entry name" value="HTHLYSR"/>
</dbReference>
<dbReference type="InterPro" id="IPR036388">
    <property type="entry name" value="WH-like_DNA-bd_sf"/>
</dbReference>
<evidence type="ECO:0000256" key="1">
    <source>
        <dbReference type="ARBA" id="ARBA00009437"/>
    </source>
</evidence>
<sequence>MNPAAIGFDWNQVRAFLATMETGTLSAAARALGVAQPTVGRQIAALEESLGLALFERAGRDLVLTPAGRAVEDHVRAMGTAAAQLALVAAGQTKGPGGRVTISASDTVATYLLPDVLASLAETTPDLQIGIVVTNLLSDLMRREADIAIRHVRPEEPGLIARRIRSGQASLYASGDFLRRHGRPSRIEDLRNLPLIGLTAPEAMARMLRARGLPVSEAGLPFFSENTVAGWELVRRGLGIGLMADDIAAKTPGVERILPDFWVSEVDLWLVSHRELHRSARIRRVWDHLAGALRNAPERG</sequence>
<evidence type="ECO:0000313" key="6">
    <source>
        <dbReference type="EMBL" id="PWE30235.1"/>
    </source>
</evidence>
<dbReference type="PANTHER" id="PTHR30537">
    <property type="entry name" value="HTH-TYPE TRANSCRIPTIONAL REGULATOR"/>
    <property type="match status" value="1"/>
</dbReference>
<dbReference type="GO" id="GO:0006351">
    <property type="term" value="P:DNA-templated transcription"/>
    <property type="evidence" value="ECO:0007669"/>
    <property type="project" value="TreeGrafter"/>
</dbReference>
<dbReference type="Gene3D" id="1.10.10.10">
    <property type="entry name" value="Winged helix-like DNA-binding domain superfamily/Winged helix DNA-binding domain"/>
    <property type="match status" value="1"/>
</dbReference>
<dbReference type="Pfam" id="PF03466">
    <property type="entry name" value="LysR_substrate"/>
    <property type="match status" value="1"/>
</dbReference>
<gene>
    <name evidence="6" type="ORF">C4N9_05930</name>
</gene>
<evidence type="ECO:0000256" key="3">
    <source>
        <dbReference type="ARBA" id="ARBA00023125"/>
    </source>
</evidence>
<dbReference type="InterPro" id="IPR000847">
    <property type="entry name" value="LysR_HTH_N"/>
</dbReference>
<dbReference type="InterPro" id="IPR036390">
    <property type="entry name" value="WH_DNA-bd_sf"/>
</dbReference>
<dbReference type="FunFam" id="1.10.10.10:FF:000001">
    <property type="entry name" value="LysR family transcriptional regulator"/>
    <property type="match status" value="1"/>
</dbReference>